<reference evidence="1 2" key="1">
    <citation type="submission" date="2009-02" db="EMBL/GenBank/DDBJ databases">
        <authorList>
            <person name="Fulton L."/>
            <person name="Clifton S."/>
            <person name="Fulton B."/>
            <person name="Xu J."/>
            <person name="Minx P."/>
            <person name="Pepin K.H."/>
            <person name="Johnson M."/>
            <person name="Bhonagiri V."/>
            <person name="Nash W.E."/>
            <person name="Mardis E.R."/>
            <person name="Wilson R.K."/>
        </authorList>
    </citation>
    <scope>NUCLEOTIDE SEQUENCE [LARGE SCALE GENOMIC DNA]</scope>
    <source>
        <strain evidence="1 2">DSM 16841</strain>
    </source>
</reference>
<evidence type="ECO:0000313" key="2">
    <source>
        <dbReference type="Proteomes" id="UP000003561"/>
    </source>
</evidence>
<accession>C0FNQ7</accession>
<proteinExistence type="predicted"/>
<comment type="caution">
    <text evidence="1">The sequence shown here is derived from an EMBL/GenBank/DDBJ whole genome shotgun (WGS) entry which is preliminary data.</text>
</comment>
<dbReference type="Proteomes" id="UP000003561">
    <property type="component" value="Unassembled WGS sequence"/>
</dbReference>
<evidence type="ECO:0000313" key="1">
    <source>
        <dbReference type="EMBL" id="EEG95756.1"/>
    </source>
</evidence>
<dbReference type="eggNOG" id="ENOG5033SC2">
    <property type="taxonomic scope" value="Bacteria"/>
</dbReference>
<dbReference type="AlphaFoldDB" id="C0FNQ7"/>
<reference evidence="1 2" key="2">
    <citation type="submission" date="2009-03" db="EMBL/GenBank/DDBJ databases">
        <title>Draft genome sequence of Roseburia inulinivorans (DSM 16841).</title>
        <authorList>
            <person name="Sudarsanam P."/>
            <person name="Ley R."/>
            <person name="Guruge J."/>
            <person name="Turnbaugh P.J."/>
            <person name="Mahowald M."/>
            <person name="Liep D."/>
            <person name="Gordon J."/>
        </authorList>
    </citation>
    <scope>NUCLEOTIDE SEQUENCE [LARGE SCALE GENOMIC DNA]</scope>
    <source>
        <strain evidence="1 2">DSM 16841</strain>
    </source>
</reference>
<gene>
    <name evidence="1" type="ORF">ROSEINA2194_00356</name>
</gene>
<protein>
    <submittedName>
        <fullName evidence="1">Uncharacterized protein</fullName>
    </submittedName>
</protein>
<organism evidence="1 2">
    <name type="scientific">Roseburia inulinivorans DSM 16841</name>
    <dbReference type="NCBI Taxonomy" id="622312"/>
    <lineage>
        <taxon>Bacteria</taxon>
        <taxon>Bacillati</taxon>
        <taxon>Bacillota</taxon>
        <taxon>Clostridia</taxon>
        <taxon>Lachnospirales</taxon>
        <taxon>Lachnospiraceae</taxon>
        <taxon>Roseburia</taxon>
    </lineage>
</organism>
<sequence>MWKKRQVNLVAYEKLLNEIYAAVSLKYLWKEYEPYFVKSESPDWINPNMDFGLEVSQALLPDDGQEESFIEKYLGCRKEELPPLAFEKYGERLNFYNGRFWAILPDNTVQQDYLSKAKYRFDRKLEKLNANYIHKHYNGLYLFLHPTDENDIDAGALFEYMRYTQEKKKMRFDRVFLNCVKTIYVCNYENNTIEPIVLPPNAENFLNTEAEYLRNCCDWKDGTALEMKRGDESF</sequence>
<dbReference type="EMBL" id="ACFY01000020">
    <property type="protein sequence ID" value="EEG95756.1"/>
    <property type="molecule type" value="Genomic_DNA"/>
</dbReference>
<name>C0FNQ7_9FIRM</name>